<feature type="repeat" description="ANK" evidence="3">
    <location>
        <begin position="1919"/>
        <end position="1951"/>
    </location>
</feature>
<evidence type="ECO:0000256" key="2">
    <source>
        <dbReference type="ARBA" id="ARBA00023043"/>
    </source>
</evidence>
<protein>
    <submittedName>
        <fullName evidence="5">Ankyrin repeat-containing domain protein</fullName>
    </submittedName>
</protein>
<keyword evidence="6" id="KW-1185">Reference proteome</keyword>
<dbReference type="InterPro" id="IPR036770">
    <property type="entry name" value="Ankyrin_rpt-contain_sf"/>
</dbReference>
<dbReference type="PROSITE" id="PS50837">
    <property type="entry name" value="NACHT"/>
    <property type="match status" value="1"/>
</dbReference>
<proteinExistence type="predicted"/>
<dbReference type="PANTHER" id="PTHR24198:SF165">
    <property type="entry name" value="ANKYRIN REPEAT-CONTAINING PROTEIN-RELATED"/>
    <property type="match status" value="1"/>
</dbReference>
<dbReference type="PROSITE" id="PS50297">
    <property type="entry name" value="ANK_REP_REGION"/>
    <property type="match status" value="5"/>
</dbReference>
<feature type="repeat" description="ANK" evidence="3">
    <location>
        <begin position="1844"/>
        <end position="1880"/>
    </location>
</feature>
<feature type="repeat" description="ANK" evidence="3">
    <location>
        <begin position="1594"/>
        <end position="1627"/>
    </location>
</feature>
<evidence type="ECO:0000256" key="3">
    <source>
        <dbReference type="PROSITE-ProRule" id="PRU00023"/>
    </source>
</evidence>
<dbReference type="Pfam" id="PF24883">
    <property type="entry name" value="NPHP3_N"/>
    <property type="match status" value="1"/>
</dbReference>
<dbReference type="InterPro" id="IPR027417">
    <property type="entry name" value="P-loop_NTPase"/>
</dbReference>
<dbReference type="PANTHER" id="PTHR24198">
    <property type="entry name" value="ANKYRIN REPEAT AND PROTEIN KINASE DOMAIN-CONTAINING PROTEIN"/>
    <property type="match status" value="1"/>
</dbReference>
<dbReference type="SUPFAM" id="SSF52540">
    <property type="entry name" value="P-loop containing nucleoside triphosphate hydrolases"/>
    <property type="match status" value="1"/>
</dbReference>
<evidence type="ECO:0000313" key="6">
    <source>
        <dbReference type="Proteomes" id="UP001301958"/>
    </source>
</evidence>
<name>A0AAN6YMH5_9PEZI</name>
<reference evidence="5" key="2">
    <citation type="submission" date="2023-05" db="EMBL/GenBank/DDBJ databases">
        <authorList>
            <consortium name="Lawrence Berkeley National Laboratory"/>
            <person name="Steindorff A."/>
            <person name="Hensen N."/>
            <person name="Bonometti L."/>
            <person name="Westerberg I."/>
            <person name="Brannstrom I.O."/>
            <person name="Guillou S."/>
            <person name="Cros-Aarteil S."/>
            <person name="Calhoun S."/>
            <person name="Haridas S."/>
            <person name="Kuo A."/>
            <person name="Mondo S."/>
            <person name="Pangilinan J."/>
            <person name="Riley R."/>
            <person name="Labutti K."/>
            <person name="Andreopoulos B."/>
            <person name="Lipzen A."/>
            <person name="Chen C."/>
            <person name="Yanf M."/>
            <person name="Daum C."/>
            <person name="Ng V."/>
            <person name="Clum A."/>
            <person name="Ohm R."/>
            <person name="Martin F."/>
            <person name="Silar P."/>
            <person name="Natvig D."/>
            <person name="Lalanne C."/>
            <person name="Gautier V."/>
            <person name="Ament-Velasquez S.L."/>
            <person name="Kruys A."/>
            <person name="Hutchinson M.I."/>
            <person name="Powell A.J."/>
            <person name="Barry K."/>
            <person name="Miller A.N."/>
            <person name="Grigoriev I.V."/>
            <person name="Debuchy R."/>
            <person name="Gladieux P."/>
            <person name="Thoren M.H."/>
            <person name="Johannesson H."/>
        </authorList>
    </citation>
    <scope>NUCLEOTIDE SEQUENCE</scope>
    <source>
        <strain evidence="5">CBS 990.96</strain>
    </source>
</reference>
<dbReference type="Pfam" id="PF12796">
    <property type="entry name" value="Ank_2"/>
    <property type="match status" value="4"/>
</dbReference>
<dbReference type="Gene3D" id="1.25.40.20">
    <property type="entry name" value="Ankyrin repeat-containing domain"/>
    <property type="match status" value="6"/>
</dbReference>
<keyword evidence="1" id="KW-0677">Repeat</keyword>
<sequence>MSGLEIIGVAASIGALVEIADRAYKVVFKYMPAVKNARKDVQRLITEIRNLCGVLHSLKIFAASLEDDDLLGPDPKAFRMQHVESCYHTLSKIRSDLEKVEADMHSKNKLRGFQRSLRWPFSEEETTKLLDRVNADKQTMNLAMTVDSTSALLRKLSRYHHDVDRQMAEIKSDVRKTLEITRRVDINSKRRGVLDFFNRSEAQASEFFETSVASRFPLTGLWLIQGDKLRNWLTTSRSSLWLAGIPGAGKTVLAGAIIEEALSLCNPGYAAAFFFCDSSKGTAASLTDLLGVLAVQIARQHEDAFEILEQYHAELNPEQGMNRAATVKGISVALVDMINCLDRVYLVVDGLDEYGSEATEIITALTEIWESTETCSIALLSRDEAHIREQLEDDFEYVHVKAHKEDIEPYVIAKIQERFGDKKKRKISEATKEAITKALVERSFGMFRWVTCQIQYICEFSTDKERLEALNNLPPDLAKTYERILDRVNQKGQHIQTLVQRVLCLIDFREKPITIAELREAVSTHILDPNDLIPEDEIALRCSSLIRRSNDGSRFEYAHFTVREFLRSSELLGTPYEKYHISDAKVIKVLASTSIRFLLRSEFSEEQRDYDLSANQALARAQAHPFYSYASKFWTTAKDKSWWEDAEVEQLLLQLFRYPKTGNFVNLAIETFRHLLRGDVWLPRPPGPRIPPPPGAITIPREFIATVTRADFTPLHLSAILAIPWLTRHLLSTGLDVNSTSRAGTPLHCAVMGTCMFGPGESILRQLALGPFYIFNIMGECAKFKTVKILLEAGANPSEVCHTPTWSHTPLTVALQAGRGTSNFDLFLELLSYGASVDKKTCTLASDLFDYIHRQSNVHTEAALKAAKGLTALVEGILKVTATEPALPDESSALRAATLRFISASDRRFNWATSTVKPSYSSIRGFQNADQAFQDAQLAIKFGDVEAVRRIIDSSGDSLITKKMPNGGTLLHYSVASMVPAVVPVLEDSGFDPNLMDDRGFFTPVSMCYRDEHVPLLKELLRCGGKTDVANKHGETIWHLAARYNSVDILDILIHESGEEKTQALSRVNNFGFSPFALSLMRGSLKPALFILSQAQGDLSCLTTPPGFGPYREATKTTRSDELIRAMLDAGIPPEPVLGDGDTPLHYLRLQHGPEVVSLLKGLYPKAGRRSKDNRTPLELLLSTVFIHGPPTLPGKGWNTVDQLVRGTALMDREGTVMETSQEDEEAIDLWSFLDQIIPERVTCYLLAQLCASCSAQLRTLLSFLLNRGQLEKYEARHGSSGLLPLLSCFKLKNQNAWRWNLISTAQEPLRRVVRETKYWETAKSDQLILDLLGVAIFRDWPWVVDLFLERGIDVHLKAASNRVSALEMTCIMKSQCSVATFSRVLDSADPTRLNETTYAWDQLGLIHITALSGINIRAEKLKILIQKGVDINQRTGKGVPPMVFHMVNNASLECAQILLEAGGNPNLQDPNGWDALHAAVKINNISFLEEVKRLADANPGLINWKQTCRTIREDSVVYSQCNALHIAALNPLGKLESLRFYLDGGYVDEMSPFTAEGYSYLHLAAERGNVEAIKLLGSHSSVVATINSQAGETGLLPLDMAILWGGHPEVVQVLLDLGADKTLRGYNGHTPMIHALIQEKPNIAEILDPRDNKQDVHQVAKKNQEINMREALEDAIEQSRLLACQHLWGKGCPLNKPVLKCGGCSPLLLAILEGRSAIVAWMVNNCHGINLFEPLCKECASNGWEYSPVPALAAETRNLAPILPLLMKAYLKAGGRPFLEDRNPFHGAARGRKHEAIHILVQHIKENVDLYRITHSSVLDGCTTTESVIKTMINIKTGYQDSCGRSPLHLAVLYMKEGESIATVVELLRNGADPNQQDDEGKTPLLLLANSILSWDTLEDAFKELLNAGALLELRDWLLRTPLLEAVSTSKVEAVQMLLQHGANPHAIDDQGMSALGLSRKASLFRQFLDIGLDPFYVDPSRFTPALYGLGREDTRAMVLNRLDIRNIPPLGHCSVLSDAVIRTLEILTHLKIINRRQLRLGRPEIVKLEPRDGKSPLYLASEYGDLDAVRSVLRLGAQIDFADFNGDTALMIACSHGNFAVVKLLIGNGAAISYVDNKTGVVRSALEEAKRFPQIIHWLLVGKSSYRKRLEVGGDETESPRLMPWSGLWAAQLPLCRADQEWNGREFADFAHRNSRLRRQFAGTVASFIRRLGPSHEVERP</sequence>
<dbReference type="SMART" id="SM00248">
    <property type="entry name" value="ANK"/>
    <property type="match status" value="23"/>
</dbReference>
<dbReference type="SUPFAM" id="SSF48403">
    <property type="entry name" value="Ankyrin repeat"/>
    <property type="match status" value="5"/>
</dbReference>
<dbReference type="Proteomes" id="UP001301958">
    <property type="component" value="Unassembled WGS sequence"/>
</dbReference>
<evidence type="ECO:0000256" key="1">
    <source>
        <dbReference type="ARBA" id="ARBA00022737"/>
    </source>
</evidence>
<dbReference type="PROSITE" id="PS50088">
    <property type="entry name" value="ANK_REPEAT"/>
    <property type="match status" value="6"/>
</dbReference>
<reference evidence="5" key="1">
    <citation type="journal article" date="2023" name="Mol. Phylogenet. Evol.">
        <title>Genome-scale phylogeny and comparative genomics of the fungal order Sordariales.</title>
        <authorList>
            <person name="Hensen N."/>
            <person name="Bonometti L."/>
            <person name="Westerberg I."/>
            <person name="Brannstrom I.O."/>
            <person name="Guillou S."/>
            <person name="Cros-Aarteil S."/>
            <person name="Calhoun S."/>
            <person name="Haridas S."/>
            <person name="Kuo A."/>
            <person name="Mondo S."/>
            <person name="Pangilinan J."/>
            <person name="Riley R."/>
            <person name="LaButti K."/>
            <person name="Andreopoulos B."/>
            <person name="Lipzen A."/>
            <person name="Chen C."/>
            <person name="Yan M."/>
            <person name="Daum C."/>
            <person name="Ng V."/>
            <person name="Clum A."/>
            <person name="Steindorff A."/>
            <person name="Ohm R.A."/>
            <person name="Martin F."/>
            <person name="Silar P."/>
            <person name="Natvig D.O."/>
            <person name="Lalanne C."/>
            <person name="Gautier V."/>
            <person name="Ament-Velasquez S.L."/>
            <person name="Kruys A."/>
            <person name="Hutchinson M.I."/>
            <person name="Powell A.J."/>
            <person name="Barry K."/>
            <person name="Miller A.N."/>
            <person name="Grigoriev I.V."/>
            <person name="Debuchy R."/>
            <person name="Gladieux P."/>
            <person name="Hiltunen Thoren M."/>
            <person name="Johannesson H."/>
        </authorList>
    </citation>
    <scope>NUCLEOTIDE SEQUENCE</scope>
    <source>
        <strain evidence="5">CBS 990.96</strain>
    </source>
</reference>
<feature type="repeat" description="ANK" evidence="3">
    <location>
        <begin position="2054"/>
        <end position="2086"/>
    </location>
</feature>
<gene>
    <name evidence="5" type="ORF">QBC38DRAFT_428214</name>
</gene>
<feature type="repeat" description="ANK" evidence="3">
    <location>
        <begin position="2087"/>
        <end position="2119"/>
    </location>
</feature>
<dbReference type="EMBL" id="MU865500">
    <property type="protein sequence ID" value="KAK4221973.1"/>
    <property type="molecule type" value="Genomic_DNA"/>
</dbReference>
<accession>A0AAN6YMH5</accession>
<organism evidence="5 6">
    <name type="scientific">Podospora fimiseda</name>
    <dbReference type="NCBI Taxonomy" id="252190"/>
    <lineage>
        <taxon>Eukaryota</taxon>
        <taxon>Fungi</taxon>
        <taxon>Dikarya</taxon>
        <taxon>Ascomycota</taxon>
        <taxon>Pezizomycotina</taxon>
        <taxon>Sordariomycetes</taxon>
        <taxon>Sordariomycetidae</taxon>
        <taxon>Sordariales</taxon>
        <taxon>Podosporaceae</taxon>
        <taxon>Podospora</taxon>
    </lineage>
</organism>
<dbReference type="Gene3D" id="3.40.50.300">
    <property type="entry name" value="P-loop containing nucleotide triphosphate hydrolases"/>
    <property type="match status" value="1"/>
</dbReference>
<evidence type="ECO:0000259" key="4">
    <source>
        <dbReference type="PROSITE" id="PS50837"/>
    </source>
</evidence>
<dbReference type="InterPro" id="IPR002110">
    <property type="entry name" value="Ankyrin_rpt"/>
</dbReference>
<dbReference type="InterPro" id="IPR056884">
    <property type="entry name" value="NPHP3-like_N"/>
</dbReference>
<keyword evidence="2 3" id="KW-0040">ANK repeat</keyword>
<feature type="repeat" description="ANK" evidence="3">
    <location>
        <begin position="1557"/>
        <end position="1589"/>
    </location>
</feature>
<evidence type="ECO:0000313" key="5">
    <source>
        <dbReference type="EMBL" id="KAK4221973.1"/>
    </source>
</evidence>
<feature type="domain" description="NACHT" evidence="4">
    <location>
        <begin position="238"/>
        <end position="353"/>
    </location>
</feature>
<dbReference type="InterPro" id="IPR007111">
    <property type="entry name" value="NACHT_NTPase"/>
</dbReference>
<comment type="caution">
    <text evidence="5">The sequence shown here is derived from an EMBL/GenBank/DDBJ whole genome shotgun (WGS) entry which is preliminary data.</text>
</comment>